<dbReference type="EMBL" id="CAJNOJ010000365">
    <property type="protein sequence ID" value="CAF1418939.1"/>
    <property type="molecule type" value="Genomic_DNA"/>
</dbReference>
<keyword evidence="5" id="KW-0255">Endonuclease</keyword>
<keyword evidence="2" id="KW-0808">Transferase</keyword>
<feature type="region of interest" description="Disordered" evidence="8">
    <location>
        <begin position="1"/>
        <end position="77"/>
    </location>
</feature>
<protein>
    <recommendedName>
        <fullName evidence="1">RNA-directed DNA polymerase</fullName>
        <ecNumber evidence="1">2.7.7.49</ecNumber>
    </recommendedName>
</protein>
<feature type="compositionally biased region" description="Polar residues" evidence="8">
    <location>
        <begin position="1"/>
        <end position="43"/>
    </location>
</feature>
<dbReference type="EC" id="2.7.7.49" evidence="1"/>
<dbReference type="Gene3D" id="3.10.20.370">
    <property type="match status" value="1"/>
</dbReference>
<dbReference type="Gene3D" id="3.10.10.10">
    <property type="entry name" value="HIV Type 1 Reverse Transcriptase, subunit A, domain 1"/>
    <property type="match status" value="1"/>
</dbReference>
<name>A0A816A7A2_ADIRI</name>
<dbReference type="AlphaFoldDB" id="A0A816A7A2"/>
<dbReference type="InterPro" id="IPR041373">
    <property type="entry name" value="RT_RNaseH"/>
</dbReference>
<dbReference type="InterPro" id="IPR000477">
    <property type="entry name" value="RT_dom"/>
</dbReference>
<dbReference type="Gene3D" id="3.30.70.270">
    <property type="match status" value="2"/>
</dbReference>
<dbReference type="PANTHER" id="PTHR37984">
    <property type="entry name" value="PROTEIN CBG26694"/>
    <property type="match status" value="1"/>
</dbReference>
<dbReference type="CDD" id="cd01647">
    <property type="entry name" value="RT_LTR"/>
    <property type="match status" value="1"/>
</dbReference>
<dbReference type="GO" id="GO:0003964">
    <property type="term" value="F:RNA-directed DNA polymerase activity"/>
    <property type="evidence" value="ECO:0007669"/>
    <property type="project" value="UniProtKB-KW"/>
</dbReference>
<dbReference type="CDD" id="cd00303">
    <property type="entry name" value="retropepsin_like"/>
    <property type="match status" value="1"/>
</dbReference>
<feature type="compositionally biased region" description="Polar residues" evidence="8">
    <location>
        <begin position="375"/>
        <end position="391"/>
    </location>
</feature>
<dbReference type="InterPro" id="IPR021109">
    <property type="entry name" value="Peptidase_aspartic_dom_sf"/>
</dbReference>
<dbReference type="InterPro" id="IPR043128">
    <property type="entry name" value="Rev_trsase/Diguanyl_cyclase"/>
</dbReference>
<keyword evidence="6" id="KW-0378">Hydrolase</keyword>
<dbReference type="Proteomes" id="UP000663828">
    <property type="component" value="Unassembled WGS sequence"/>
</dbReference>
<evidence type="ECO:0000256" key="3">
    <source>
        <dbReference type="ARBA" id="ARBA00022695"/>
    </source>
</evidence>
<keyword evidence="3" id="KW-0548">Nucleotidyltransferase</keyword>
<evidence type="ECO:0000313" key="11">
    <source>
        <dbReference type="EMBL" id="CAF1594165.1"/>
    </source>
</evidence>
<evidence type="ECO:0000256" key="6">
    <source>
        <dbReference type="ARBA" id="ARBA00022801"/>
    </source>
</evidence>
<evidence type="ECO:0000256" key="7">
    <source>
        <dbReference type="ARBA" id="ARBA00022918"/>
    </source>
</evidence>
<evidence type="ECO:0000256" key="8">
    <source>
        <dbReference type="SAM" id="MobiDB-lite"/>
    </source>
</evidence>
<evidence type="ECO:0000256" key="2">
    <source>
        <dbReference type="ARBA" id="ARBA00022679"/>
    </source>
</evidence>
<proteinExistence type="predicted"/>
<dbReference type="Pfam" id="PF13975">
    <property type="entry name" value="gag-asp_proteas"/>
    <property type="match status" value="1"/>
</dbReference>
<dbReference type="SUPFAM" id="SSF50630">
    <property type="entry name" value="Acid proteases"/>
    <property type="match status" value="1"/>
</dbReference>
<dbReference type="InterPro" id="IPR050951">
    <property type="entry name" value="Retrovirus_Pol_polyprotein"/>
</dbReference>
<dbReference type="CDD" id="cd09274">
    <property type="entry name" value="RNase_HI_RT_Ty3"/>
    <property type="match status" value="1"/>
</dbReference>
<dbReference type="Proteomes" id="UP000663852">
    <property type="component" value="Unassembled WGS sequence"/>
</dbReference>
<reference evidence="11" key="1">
    <citation type="submission" date="2021-02" db="EMBL/GenBank/DDBJ databases">
        <authorList>
            <person name="Nowell W R."/>
        </authorList>
    </citation>
    <scope>NUCLEOTIDE SEQUENCE</scope>
</reference>
<sequence length="1183" mass="136114">MAHQYPTRSKSASNQRSQPSVVMSSNNQHDNLSLTASSSTKTENSSHDFVQEFDLHSRPEQESQKASIIPKQSPSIQSLRQSSIRFPPEDEQLLQNETNRVNTISIPQLLSEDTNIRASALNSINTPRQLVTNNSAIPSIQYVINIDPLQQMKEFVKSFSGNPEDDANKWLASINHFFDIIRLPGDKDELCLQYAPAFLKTNAYRWWTETKSFVDNWSCFKQLFIEQFGEKNEYLLEEQMNQRKQLPNEPVMKYYYDMVELCNKCDPTMSDKQKVRKLILGLRLSLYQEAIKNEYSTPKEFLNKVQQLENIQKLMEIRQVSKDQGSYTSSHHYYDYQPVYDSYNYYPASEQPSSFDSHYQYQNNNSPPVPSNTNFQQFQNSRSSARSNKSTNMKDIQCYQCRGWGHYARTSTKKPITEMLDGDISVSIPNPSSLTFISSYVNNIHLTCLLDTGATNSFIHESIVRRLRHISITRIKQRFTLADGNTDINITGIAHINLNINHITTPISVFISKSLSQPCILGQDWLRKYSVDICQSTQRVIIRTAESWVTIPMDQKINQHQFPLKSTIAIIIPPQHERIVELRSPVSSSPHIIFHPNQNLQSKSLIAIPNALLSIDNHRTYTTVINPTNKICRIPINTTIGTFTIPPVDIECHSIHPSSTINSTTPKHSPPSNLSNSLSMEKVFSDLLDHLPDSEEKDILRELLVRHQCVFDTPVPTIANLTAPPMINTGSHLPVHSRIYRTDPIKQKHLTETINDMLKYGQIEKSYASWSSPVILVKKKDGSYRFVIDYRSLNNITERDCYPLPRIDDTLNRLNGNNYFTKMDLKSGYHQIRIHPDDKDKTTFITTHGTFRFNVMPQGLTNSPANFQRLMYELLVNSRWDYTLVYLDDVIIFSRTFCDHIRHLDEILSILTTAQLQLNPQKCSFVKSEIDYLGHTINGQGIRPLQANIDAILQIPIPNTPKQVHSFVQSANYYRDHIENFSKLAAPLFPYTKKNAVWKGWTPAMNNAFIELKERLTKPPIFLNFPEDDGQFILSTDASGEGMGGVLRQKTSQGLKVIKYVSKKFNRAQRNYSTTERECLALVWCIQKLKEYLWGRSIEIETDHCPLCSFNRKKFNNSRIDRWQVELSEYHITKITYKRGQCNCDADLLSRFPYEEGDIDDDVHSRHTRVVAPTLSTTLLDPF</sequence>
<feature type="region of interest" description="Disordered" evidence="8">
    <location>
        <begin position="353"/>
        <end position="391"/>
    </location>
</feature>
<evidence type="ECO:0000313" key="10">
    <source>
        <dbReference type="EMBL" id="CAF1418939.1"/>
    </source>
</evidence>
<dbReference type="GO" id="GO:0006508">
    <property type="term" value="P:proteolysis"/>
    <property type="evidence" value="ECO:0007669"/>
    <property type="project" value="InterPro"/>
</dbReference>
<comment type="caution">
    <text evidence="11">The sequence shown here is derived from an EMBL/GenBank/DDBJ whole genome shotgun (WGS) entry which is preliminary data.</text>
</comment>
<evidence type="ECO:0000259" key="9">
    <source>
        <dbReference type="PROSITE" id="PS50878"/>
    </source>
</evidence>
<dbReference type="PROSITE" id="PS50878">
    <property type="entry name" value="RT_POL"/>
    <property type="match status" value="1"/>
</dbReference>
<dbReference type="GO" id="GO:0004519">
    <property type="term" value="F:endonuclease activity"/>
    <property type="evidence" value="ECO:0007669"/>
    <property type="project" value="UniProtKB-KW"/>
</dbReference>
<accession>A0A816A7A2</accession>
<dbReference type="InterPro" id="IPR001969">
    <property type="entry name" value="Aspartic_peptidase_AS"/>
</dbReference>
<keyword evidence="4" id="KW-0540">Nuclease</keyword>
<organism evidence="11 12">
    <name type="scientific">Adineta ricciae</name>
    <name type="common">Rotifer</name>
    <dbReference type="NCBI Taxonomy" id="249248"/>
    <lineage>
        <taxon>Eukaryota</taxon>
        <taxon>Metazoa</taxon>
        <taxon>Spiralia</taxon>
        <taxon>Gnathifera</taxon>
        <taxon>Rotifera</taxon>
        <taxon>Eurotatoria</taxon>
        <taxon>Bdelloidea</taxon>
        <taxon>Adinetida</taxon>
        <taxon>Adinetidae</taxon>
        <taxon>Adineta</taxon>
    </lineage>
</organism>
<dbReference type="SUPFAM" id="SSF56672">
    <property type="entry name" value="DNA/RNA polymerases"/>
    <property type="match status" value="1"/>
</dbReference>
<evidence type="ECO:0000256" key="5">
    <source>
        <dbReference type="ARBA" id="ARBA00022759"/>
    </source>
</evidence>
<feature type="compositionally biased region" description="Basic and acidic residues" evidence="8">
    <location>
        <begin position="44"/>
        <end position="63"/>
    </location>
</feature>
<evidence type="ECO:0000313" key="12">
    <source>
        <dbReference type="Proteomes" id="UP000663828"/>
    </source>
</evidence>
<dbReference type="Pfam" id="PF17917">
    <property type="entry name" value="RT_RNaseH"/>
    <property type="match status" value="1"/>
</dbReference>
<feature type="compositionally biased region" description="Low complexity" evidence="8">
    <location>
        <begin position="363"/>
        <end position="374"/>
    </location>
</feature>
<feature type="domain" description="Reverse transcriptase" evidence="9">
    <location>
        <begin position="758"/>
        <end position="937"/>
    </location>
</feature>
<dbReference type="FunFam" id="3.10.20.370:FF:000001">
    <property type="entry name" value="Retrovirus-related Pol polyprotein from transposon 17.6-like protein"/>
    <property type="match status" value="1"/>
</dbReference>
<dbReference type="Pfam" id="PF03732">
    <property type="entry name" value="Retrotrans_gag"/>
    <property type="match status" value="1"/>
</dbReference>
<gene>
    <name evidence="10" type="ORF">EDS130_LOCUS37313</name>
    <name evidence="11" type="ORF">XAT740_LOCUS46899</name>
</gene>
<dbReference type="OrthoDB" id="9950135at2759"/>
<dbReference type="Pfam" id="PF00078">
    <property type="entry name" value="RVT_1"/>
    <property type="match status" value="1"/>
</dbReference>
<feature type="compositionally biased region" description="Polar residues" evidence="8">
    <location>
        <begin position="353"/>
        <end position="362"/>
    </location>
</feature>
<dbReference type="InterPro" id="IPR005162">
    <property type="entry name" value="Retrotrans_gag_dom"/>
</dbReference>
<dbReference type="Gene3D" id="2.40.70.10">
    <property type="entry name" value="Acid Proteases"/>
    <property type="match status" value="1"/>
</dbReference>
<dbReference type="PROSITE" id="PS00141">
    <property type="entry name" value="ASP_PROTEASE"/>
    <property type="match status" value="1"/>
</dbReference>
<dbReference type="GO" id="GO:0004190">
    <property type="term" value="F:aspartic-type endopeptidase activity"/>
    <property type="evidence" value="ECO:0007669"/>
    <property type="project" value="InterPro"/>
</dbReference>
<keyword evidence="12" id="KW-1185">Reference proteome</keyword>
<dbReference type="PANTHER" id="PTHR37984:SF5">
    <property type="entry name" value="PROTEIN NYNRIN-LIKE"/>
    <property type="match status" value="1"/>
</dbReference>
<evidence type="ECO:0000256" key="4">
    <source>
        <dbReference type="ARBA" id="ARBA00022722"/>
    </source>
</evidence>
<dbReference type="EMBL" id="CAJNOR010006395">
    <property type="protein sequence ID" value="CAF1594165.1"/>
    <property type="molecule type" value="Genomic_DNA"/>
</dbReference>
<dbReference type="InterPro" id="IPR043502">
    <property type="entry name" value="DNA/RNA_pol_sf"/>
</dbReference>
<feature type="compositionally biased region" description="Low complexity" evidence="8">
    <location>
        <begin position="67"/>
        <end position="77"/>
    </location>
</feature>
<evidence type="ECO:0000256" key="1">
    <source>
        <dbReference type="ARBA" id="ARBA00012493"/>
    </source>
</evidence>
<keyword evidence="7" id="KW-0695">RNA-directed DNA polymerase</keyword>